<keyword evidence="1" id="KW-1133">Transmembrane helix</keyword>
<keyword evidence="5" id="KW-1185">Reference proteome</keyword>
<dbReference type="PROSITE" id="PS50911">
    <property type="entry name" value="CHAP"/>
    <property type="match status" value="1"/>
</dbReference>
<evidence type="ECO:0000256" key="1">
    <source>
        <dbReference type="SAM" id="Phobius"/>
    </source>
</evidence>
<dbReference type="AlphaFoldDB" id="A0A6G0WL18"/>
<keyword evidence="1" id="KW-0812">Transmembrane</keyword>
<dbReference type="Pfam" id="PF05257">
    <property type="entry name" value="CHAP"/>
    <property type="match status" value="1"/>
</dbReference>
<dbReference type="PANTHER" id="PTHR30094:SF0">
    <property type="entry name" value="BIFUNCTIONAL GLUTATHIONYLSPERMIDINE SYNTHETASE_AMIDASE-RELATED"/>
    <property type="match status" value="1"/>
</dbReference>
<keyword evidence="1" id="KW-0472">Membrane</keyword>
<feature type="transmembrane region" description="Helical" evidence="1">
    <location>
        <begin position="222"/>
        <end position="241"/>
    </location>
</feature>
<evidence type="ECO:0000313" key="5">
    <source>
        <dbReference type="Proteomes" id="UP000481153"/>
    </source>
</evidence>
<proteinExistence type="predicted"/>
<dbReference type="Proteomes" id="UP000481153">
    <property type="component" value="Unassembled WGS sequence"/>
</dbReference>
<comment type="caution">
    <text evidence="4">The sequence shown here is derived from an EMBL/GenBank/DDBJ whole genome shotgun (WGS) entry which is preliminary data.</text>
</comment>
<dbReference type="InterPro" id="IPR007921">
    <property type="entry name" value="CHAP_dom"/>
</dbReference>
<dbReference type="PANTHER" id="PTHR30094">
    <property type="entry name" value="BIFUNCTIONAL GLUTATHIONYLSPERMIDINE SYNTHETASE/AMIDASE-RELATED"/>
    <property type="match status" value="1"/>
</dbReference>
<feature type="domain" description="Peptidase C51" evidence="3">
    <location>
        <begin position="44"/>
        <end position="188"/>
    </location>
</feature>
<dbReference type="VEuPathDB" id="FungiDB:AeMF1_000484"/>
<evidence type="ECO:0000256" key="2">
    <source>
        <dbReference type="SAM" id="SignalP"/>
    </source>
</evidence>
<dbReference type="GO" id="GO:0016874">
    <property type="term" value="F:ligase activity"/>
    <property type="evidence" value="ECO:0007669"/>
    <property type="project" value="TreeGrafter"/>
</dbReference>
<sequence length="257" mass="28803">MQRITTALLLALSVALCVVASSWTPFGTLLGVTDGNVEVFSCHLEPEEEALDQDANYVDDIYTGVEWQCVELARRYLLVNKRVVFGNVDYAFQIFNLTSVRDVDHDGVHYALNAYANGGAVRPEVGSLLIWSPYGEMEITGHVAVVVAVTDTHVDIVEQNVEDSIWPEGQKYSRRLQVKQNATSFFIDKWYEKEVLIGWVTADLKTQVDAPSVQLATEVESVGDVALVGFLASIGIFFVAFRHFKDRRPRHDYDLVQ</sequence>
<dbReference type="SUPFAM" id="SSF54001">
    <property type="entry name" value="Cysteine proteinases"/>
    <property type="match status" value="1"/>
</dbReference>
<gene>
    <name evidence="4" type="ORF">Ae201684_014080</name>
</gene>
<dbReference type="Gene3D" id="3.90.1720.10">
    <property type="entry name" value="endopeptidase domain like (from Nostoc punctiforme)"/>
    <property type="match status" value="1"/>
</dbReference>
<keyword evidence="2" id="KW-0732">Signal</keyword>
<name>A0A6G0WL18_9STRA</name>
<feature type="chain" id="PRO_5026295308" description="Peptidase C51 domain-containing protein" evidence="2">
    <location>
        <begin position="21"/>
        <end position="257"/>
    </location>
</feature>
<dbReference type="EMBL" id="VJMJ01000184">
    <property type="protein sequence ID" value="KAF0727971.1"/>
    <property type="molecule type" value="Genomic_DNA"/>
</dbReference>
<accession>A0A6G0WL18</accession>
<dbReference type="InterPro" id="IPR038765">
    <property type="entry name" value="Papain-like_cys_pep_sf"/>
</dbReference>
<protein>
    <recommendedName>
        <fullName evidence="3">Peptidase C51 domain-containing protein</fullName>
    </recommendedName>
</protein>
<reference evidence="4 5" key="1">
    <citation type="submission" date="2019-07" db="EMBL/GenBank/DDBJ databases">
        <title>Genomics analysis of Aphanomyces spp. identifies a new class of oomycete effector associated with host adaptation.</title>
        <authorList>
            <person name="Gaulin E."/>
        </authorList>
    </citation>
    <scope>NUCLEOTIDE SEQUENCE [LARGE SCALE GENOMIC DNA]</scope>
    <source>
        <strain evidence="4 5">ATCC 201684</strain>
    </source>
</reference>
<dbReference type="InterPro" id="IPR051705">
    <property type="entry name" value="Gsp_Synthetase/Amidase"/>
</dbReference>
<feature type="signal peptide" evidence="2">
    <location>
        <begin position="1"/>
        <end position="20"/>
    </location>
</feature>
<evidence type="ECO:0000259" key="3">
    <source>
        <dbReference type="PROSITE" id="PS50911"/>
    </source>
</evidence>
<organism evidence="4 5">
    <name type="scientific">Aphanomyces euteiches</name>
    <dbReference type="NCBI Taxonomy" id="100861"/>
    <lineage>
        <taxon>Eukaryota</taxon>
        <taxon>Sar</taxon>
        <taxon>Stramenopiles</taxon>
        <taxon>Oomycota</taxon>
        <taxon>Saprolegniomycetes</taxon>
        <taxon>Saprolegniales</taxon>
        <taxon>Verrucalvaceae</taxon>
        <taxon>Aphanomyces</taxon>
    </lineage>
</organism>
<evidence type="ECO:0000313" key="4">
    <source>
        <dbReference type="EMBL" id="KAF0727971.1"/>
    </source>
</evidence>